<dbReference type="InterPro" id="IPR036298">
    <property type="entry name" value="Chalcone_isomerase_sf"/>
</dbReference>
<dbReference type="PANTHER" id="PTHR47698:SF2">
    <property type="entry name" value="FATTY-ACID-BINDING PROTEIN 3, CHLOROPLASTIC"/>
    <property type="match status" value="1"/>
</dbReference>
<evidence type="ECO:0000313" key="3">
    <source>
        <dbReference type="EMBL" id="RCS56965.1"/>
    </source>
</evidence>
<dbReference type="AlphaFoldDB" id="A0A368L0K3"/>
<feature type="domain" description="Chalcone isomerase" evidence="2">
    <location>
        <begin position="22"/>
        <end position="189"/>
    </location>
</feature>
<sequence length="191" mass="21019">MLSCLRYVAALLCLFSALPLAAAEIAGERFNPQTQMAGQPLQLNGVGVRSRLGFKVYVAALYLAEPIRQTSELAPRASRRLEIRLLRDLSADTFLEALRKGLQDNTPSNRQEVLRDRVQQLEQVISTLGSVKKGGVILFDYSIESGTRLTVDGKQQGGLIPGEDFANALFHIWLGDKPVDSDLKRGLLGLR</sequence>
<dbReference type="InterPro" id="IPR016087">
    <property type="entry name" value="Chalcone_isomerase"/>
</dbReference>
<evidence type="ECO:0000259" key="2">
    <source>
        <dbReference type="Pfam" id="PF16036"/>
    </source>
</evidence>
<name>A0A368L0K3_9BURK</name>
<dbReference type="RefSeq" id="WP_114403107.1">
    <property type="nucleotide sequence ID" value="NZ_QPGB01000004.1"/>
</dbReference>
<organism evidence="3 4">
    <name type="scientific">Parvibium lacunae</name>
    <dbReference type="NCBI Taxonomy" id="1888893"/>
    <lineage>
        <taxon>Bacteria</taxon>
        <taxon>Pseudomonadati</taxon>
        <taxon>Pseudomonadota</taxon>
        <taxon>Betaproteobacteria</taxon>
        <taxon>Burkholderiales</taxon>
        <taxon>Alcaligenaceae</taxon>
        <taxon>Parvibium</taxon>
    </lineage>
</organism>
<protein>
    <recommendedName>
        <fullName evidence="2">Chalcone isomerase domain-containing protein</fullName>
    </recommendedName>
</protein>
<dbReference type="Proteomes" id="UP000252357">
    <property type="component" value="Unassembled WGS sequence"/>
</dbReference>
<gene>
    <name evidence="3" type="ORF">DU000_09140</name>
</gene>
<accession>A0A368L0K3</accession>
<dbReference type="InterPro" id="IPR016088">
    <property type="entry name" value="Chalcone_isomerase_3-sand"/>
</dbReference>
<proteinExistence type="predicted"/>
<dbReference type="Gene3D" id="3.50.70.10">
    <property type="match status" value="1"/>
</dbReference>
<feature type="signal peptide" evidence="1">
    <location>
        <begin position="1"/>
        <end position="22"/>
    </location>
</feature>
<comment type="caution">
    <text evidence="3">The sequence shown here is derived from an EMBL/GenBank/DDBJ whole genome shotgun (WGS) entry which is preliminary data.</text>
</comment>
<feature type="chain" id="PRO_5016654212" description="Chalcone isomerase domain-containing protein" evidence="1">
    <location>
        <begin position="23"/>
        <end position="191"/>
    </location>
</feature>
<dbReference type="GO" id="GO:0016872">
    <property type="term" value="F:intramolecular lyase activity"/>
    <property type="evidence" value="ECO:0007669"/>
    <property type="project" value="InterPro"/>
</dbReference>
<evidence type="ECO:0000256" key="1">
    <source>
        <dbReference type="SAM" id="SignalP"/>
    </source>
</evidence>
<dbReference type="Pfam" id="PF16036">
    <property type="entry name" value="Chalcone_3"/>
    <property type="match status" value="1"/>
</dbReference>
<keyword evidence="4" id="KW-1185">Reference proteome</keyword>
<dbReference type="PANTHER" id="PTHR47698">
    <property type="entry name" value="FATTY-ACID-BINDING PROTEIN 3, CHLOROPLASTIC"/>
    <property type="match status" value="1"/>
</dbReference>
<keyword evidence="1" id="KW-0732">Signal</keyword>
<dbReference type="EMBL" id="QPGB01000004">
    <property type="protein sequence ID" value="RCS56965.1"/>
    <property type="molecule type" value="Genomic_DNA"/>
</dbReference>
<evidence type="ECO:0000313" key="4">
    <source>
        <dbReference type="Proteomes" id="UP000252357"/>
    </source>
</evidence>
<dbReference type="SUPFAM" id="SSF54626">
    <property type="entry name" value="Chalcone isomerase"/>
    <property type="match status" value="1"/>
</dbReference>
<reference evidence="3 4" key="1">
    <citation type="journal article" date="2018" name="Int. J. Syst. Evol. Microbiol.">
        <title>Parvibium lacunae gen. nov., sp. nov., a new member of the family Alcaligenaceae isolated from a freshwater pond.</title>
        <authorList>
            <person name="Chen W.M."/>
            <person name="Xie P.B."/>
            <person name="Hsu M.Y."/>
            <person name="Sheu S.Y."/>
        </authorList>
    </citation>
    <scope>NUCLEOTIDE SEQUENCE [LARGE SCALE GENOMIC DNA]</scope>
    <source>
        <strain evidence="3 4">KMB9</strain>
    </source>
</reference>
<dbReference type="OrthoDB" id="9795336at2"/>